<evidence type="ECO:0000256" key="2">
    <source>
        <dbReference type="ARBA" id="ARBA00022490"/>
    </source>
</evidence>
<dbReference type="GO" id="GO:0009295">
    <property type="term" value="C:nucleoid"/>
    <property type="evidence" value="ECO:0007669"/>
    <property type="project" value="UniProtKB-SubCell"/>
</dbReference>
<evidence type="ECO:0000259" key="8">
    <source>
        <dbReference type="PROSITE" id="PS51740"/>
    </source>
</evidence>
<proteinExistence type="inferred from homology"/>
<dbReference type="EMBL" id="NQWI01000003">
    <property type="protein sequence ID" value="PDW04898.1"/>
    <property type="molecule type" value="Genomic_DNA"/>
</dbReference>
<keyword evidence="10" id="KW-1185">Reference proteome</keyword>
<dbReference type="PANTHER" id="PTHR34701">
    <property type="entry name" value="TRANSCRIPTIONAL REGULATOR MRAZ"/>
    <property type="match status" value="1"/>
</dbReference>
<keyword evidence="2 7" id="KW-0963">Cytoplasm</keyword>
<comment type="similarity">
    <text evidence="7">Belongs to the MraZ family.</text>
</comment>
<dbReference type="Proteomes" id="UP000220527">
    <property type="component" value="Unassembled WGS sequence"/>
</dbReference>
<gene>
    <name evidence="7" type="primary">mraZ</name>
    <name evidence="9" type="ORF">CJ255_01470</name>
</gene>
<evidence type="ECO:0000313" key="10">
    <source>
        <dbReference type="Proteomes" id="UP000220527"/>
    </source>
</evidence>
<evidence type="ECO:0000313" key="9">
    <source>
        <dbReference type="EMBL" id="PDW04898.1"/>
    </source>
</evidence>
<keyword evidence="9" id="KW-0132">Cell division</keyword>
<comment type="caution">
    <text evidence="9">The sequence shown here is derived from an EMBL/GenBank/DDBJ whole genome shotgun (WGS) entry which is preliminary data.</text>
</comment>
<dbReference type="InterPro" id="IPR007159">
    <property type="entry name" value="SpoVT-AbrB_dom"/>
</dbReference>
<reference evidence="10" key="1">
    <citation type="submission" date="2017-08" db="EMBL/GenBank/DDBJ databases">
        <authorList>
            <person name="Grouzdev D.S."/>
            <person name="Gaisin V.A."/>
            <person name="Rysina M.S."/>
            <person name="Gorlenko V.M."/>
        </authorList>
    </citation>
    <scope>NUCLEOTIDE SEQUENCE [LARGE SCALE GENOMIC DNA]</scope>
    <source>
        <strain evidence="10">Kir15-3F</strain>
    </source>
</reference>
<keyword evidence="9" id="KW-0131">Cell cycle</keyword>
<dbReference type="OrthoDB" id="9807753at2"/>
<dbReference type="GO" id="GO:0003700">
    <property type="term" value="F:DNA-binding transcription factor activity"/>
    <property type="evidence" value="ECO:0007669"/>
    <property type="project" value="UniProtKB-UniRule"/>
</dbReference>
<evidence type="ECO:0000256" key="6">
    <source>
        <dbReference type="ARBA" id="ARBA00023163"/>
    </source>
</evidence>
<keyword evidence="6 7" id="KW-0804">Transcription</keyword>
<dbReference type="InterPro" id="IPR020603">
    <property type="entry name" value="MraZ_dom"/>
</dbReference>
<dbReference type="GO" id="GO:0005737">
    <property type="term" value="C:cytoplasm"/>
    <property type="evidence" value="ECO:0007669"/>
    <property type="project" value="UniProtKB-UniRule"/>
</dbReference>
<dbReference type="GO" id="GO:0000976">
    <property type="term" value="F:transcription cis-regulatory region binding"/>
    <property type="evidence" value="ECO:0007669"/>
    <property type="project" value="TreeGrafter"/>
</dbReference>
<name>A0A2A6RPU8_9CHLR</name>
<dbReference type="AlphaFoldDB" id="A0A2A6RPU8"/>
<accession>A0A2A6RPU8</accession>
<dbReference type="SUPFAM" id="SSF89447">
    <property type="entry name" value="AbrB/MazE/MraZ-like"/>
    <property type="match status" value="1"/>
</dbReference>
<dbReference type="NCBIfam" id="TIGR00242">
    <property type="entry name" value="division/cell wall cluster transcriptional repressor MraZ"/>
    <property type="match status" value="1"/>
</dbReference>
<dbReference type="CDD" id="cd16321">
    <property type="entry name" value="MraZ_C"/>
    <property type="match status" value="1"/>
</dbReference>
<evidence type="ECO:0000256" key="3">
    <source>
        <dbReference type="ARBA" id="ARBA00022737"/>
    </source>
</evidence>
<keyword evidence="5 7" id="KW-0238">DNA-binding</keyword>
<dbReference type="GO" id="GO:2000143">
    <property type="term" value="P:negative regulation of DNA-templated transcription initiation"/>
    <property type="evidence" value="ECO:0007669"/>
    <property type="project" value="TreeGrafter"/>
</dbReference>
<feature type="domain" description="SpoVT-AbrB" evidence="8">
    <location>
        <begin position="5"/>
        <end position="47"/>
    </location>
</feature>
<keyword evidence="3" id="KW-0677">Repeat</keyword>
<dbReference type="InterPro" id="IPR035642">
    <property type="entry name" value="MraZ_N"/>
</dbReference>
<keyword evidence="4 7" id="KW-0805">Transcription regulation</keyword>
<dbReference type="Pfam" id="PF02381">
    <property type="entry name" value="MraZ"/>
    <property type="match status" value="2"/>
</dbReference>
<dbReference type="PROSITE" id="PS51740">
    <property type="entry name" value="SPOVT_ABRB"/>
    <property type="match status" value="2"/>
</dbReference>
<dbReference type="PANTHER" id="PTHR34701:SF1">
    <property type="entry name" value="TRANSCRIPTIONAL REGULATOR MRAZ"/>
    <property type="match status" value="1"/>
</dbReference>
<dbReference type="InterPro" id="IPR037914">
    <property type="entry name" value="SpoVT-AbrB_sf"/>
</dbReference>
<dbReference type="HAMAP" id="MF_01008">
    <property type="entry name" value="MraZ"/>
    <property type="match status" value="1"/>
</dbReference>
<dbReference type="GO" id="GO:0051301">
    <property type="term" value="P:cell division"/>
    <property type="evidence" value="ECO:0007669"/>
    <property type="project" value="UniProtKB-KW"/>
</dbReference>
<dbReference type="InterPro" id="IPR003444">
    <property type="entry name" value="MraZ"/>
</dbReference>
<dbReference type="InterPro" id="IPR035644">
    <property type="entry name" value="MraZ_C"/>
</dbReference>
<evidence type="ECO:0000256" key="1">
    <source>
        <dbReference type="ARBA" id="ARBA00013860"/>
    </source>
</evidence>
<feature type="domain" description="SpoVT-AbrB" evidence="8">
    <location>
        <begin position="76"/>
        <end position="119"/>
    </location>
</feature>
<comment type="subcellular location">
    <subcellularLocation>
        <location evidence="7">Cytoplasm</location>
        <location evidence="7">Nucleoid</location>
    </subcellularLocation>
</comment>
<evidence type="ECO:0000256" key="7">
    <source>
        <dbReference type="HAMAP-Rule" id="MF_01008"/>
    </source>
</evidence>
<dbReference type="Gene3D" id="3.40.1550.20">
    <property type="entry name" value="Transcriptional regulator MraZ domain"/>
    <property type="match status" value="1"/>
</dbReference>
<protein>
    <recommendedName>
        <fullName evidence="1 7">Transcriptional regulator MraZ</fullName>
    </recommendedName>
</protein>
<evidence type="ECO:0000256" key="4">
    <source>
        <dbReference type="ARBA" id="ARBA00023015"/>
    </source>
</evidence>
<comment type="subunit">
    <text evidence="7">Forms oligomers.</text>
</comment>
<organism evidence="9 10">
    <name type="scientific">Candidatus Viridilinea mediisalina</name>
    <dbReference type="NCBI Taxonomy" id="2024553"/>
    <lineage>
        <taxon>Bacteria</taxon>
        <taxon>Bacillati</taxon>
        <taxon>Chloroflexota</taxon>
        <taxon>Chloroflexia</taxon>
        <taxon>Chloroflexales</taxon>
        <taxon>Chloroflexineae</taxon>
        <taxon>Oscillochloridaceae</taxon>
        <taxon>Candidatus Viridilinea</taxon>
    </lineage>
</organism>
<sequence length="143" mass="16167">MFLGEFEHSIDDKGRVAIPARFREELAEGFIVTKGFEPCLQAFPKPLWEQLAFKIDRLPLGSPQARTMRRLIFAPATEVEVDRQGRILIPQGLREYAGLSEEVLITGMNTYFELWSGQRWRALQEELNGSGAAIAEQMADLGI</sequence>
<dbReference type="CDD" id="cd16320">
    <property type="entry name" value="MraZ_N"/>
    <property type="match status" value="1"/>
</dbReference>
<dbReference type="InterPro" id="IPR038619">
    <property type="entry name" value="MraZ_sf"/>
</dbReference>
<evidence type="ECO:0000256" key="5">
    <source>
        <dbReference type="ARBA" id="ARBA00023125"/>
    </source>
</evidence>